<comment type="caution">
    <text evidence="1">The sequence shown here is derived from an EMBL/GenBank/DDBJ whole genome shotgun (WGS) entry which is preliminary data.</text>
</comment>
<evidence type="ECO:0000313" key="2">
    <source>
        <dbReference type="Proteomes" id="UP000030428"/>
    </source>
</evidence>
<dbReference type="EMBL" id="JSZA02000007">
    <property type="protein sequence ID" value="TGO03643.1"/>
    <property type="molecule type" value="Genomic_DNA"/>
</dbReference>
<gene>
    <name evidence="1" type="ORF">PN36_02610</name>
</gene>
<keyword evidence="2" id="KW-1185">Reference proteome</keyword>
<dbReference type="Proteomes" id="UP000030428">
    <property type="component" value="Unassembled WGS sequence"/>
</dbReference>
<sequence length="170" mass="20298">MNIKKLKLLQALEECNKHIKRILYAYHKMAKFMPLDATKYDHLTDEQIENIDQFIFRFSKLQDAMGERLFRGVLIYLEEEVKNKPFIDLLNRLEQLGALQNKEEWLFLRKLRNDLSHEYLDESEANALNINMVYENTKKLYDIFMQVKMYVNDNLLTLSTDILETPDLCA</sequence>
<proteinExistence type="predicted"/>
<dbReference type="AlphaFoldDB" id="A0A4E0QSJ5"/>
<accession>A0A4E0QSJ5</accession>
<reference evidence="1 2" key="1">
    <citation type="journal article" date="2016" name="Front. Microbiol.">
        <title>Single-Cell (Meta-)Genomics of a Dimorphic Candidatus Thiomargarita nelsonii Reveals Genomic Plasticity.</title>
        <authorList>
            <person name="Flood B.E."/>
            <person name="Fliss P."/>
            <person name="Jones D.S."/>
            <person name="Dick G.J."/>
            <person name="Jain S."/>
            <person name="Kaster A.K."/>
            <person name="Winkel M."/>
            <person name="Mussmann M."/>
            <person name="Bailey J."/>
        </authorList>
    </citation>
    <scope>NUCLEOTIDE SEQUENCE [LARGE SCALE GENOMIC DNA]</scope>
    <source>
        <strain evidence="1">Hydrate Ridge</strain>
    </source>
</reference>
<evidence type="ECO:0008006" key="3">
    <source>
        <dbReference type="Google" id="ProtNLM"/>
    </source>
</evidence>
<organism evidence="1 2">
    <name type="scientific">Candidatus Thiomargarita nelsonii</name>
    <dbReference type="NCBI Taxonomy" id="1003181"/>
    <lineage>
        <taxon>Bacteria</taxon>
        <taxon>Pseudomonadati</taxon>
        <taxon>Pseudomonadota</taxon>
        <taxon>Gammaproteobacteria</taxon>
        <taxon>Thiotrichales</taxon>
        <taxon>Thiotrichaceae</taxon>
        <taxon>Thiomargarita</taxon>
    </lineage>
</organism>
<dbReference type="Gene3D" id="1.20.120.330">
    <property type="entry name" value="Nucleotidyltransferases domain 2"/>
    <property type="match status" value="1"/>
</dbReference>
<evidence type="ECO:0000313" key="1">
    <source>
        <dbReference type="EMBL" id="TGO03643.1"/>
    </source>
</evidence>
<protein>
    <recommendedName>
        <fullName evidence="3">Toxin-antitoxin system antitoxin subunit</fullName>
    </recommendedName>
</protein>
<dbReference type="SUPFAM" id="SSF81593">
    <property type="entry name" value="Nucleotidyltransferase substrate binding subunit/domain"/>
    <property type="match status" value="1"/>
</dbReference>
<name>A0A4E0QSJ5_9GAMM</name>